<keyword evidence="2" id="KW-1185">Reference proteome</keyword>
<accession>A0A9N7N7C7</accession>
<sequence>DFSVKLEGDVSLCIALSSSAKWSKILFGILYIRLRRLQWDGGKHHVRELPPILRRSPSADKLGDTDVELAKTLKESNLLDELEADELDKTFYLGLIFDKVNHLSSLYKRTKVGFKAAELLAHIAELELKHSTIKADEAYEKEPRRLALKDLTEEQLKTVKRLPVEGLLEQSTELMHISLPVPVTRQILRDASTFIDQTCHDMIRERNAFWQQYHECPSSGEIKGHHLNGLSQTLDSLLDK</sequence>
<feature type="non-terminal residue" evidence="1">
    <location>
        <position position="240"/>
    </location>
</feature>
<protein>
    <submittedName>
        <fullName evidence="1">Uncharacterized protein</fullName>
    </submittedName>
</protein>
<proteinExistence type="predicted"/>
<feature type="non-terminal residue" evidence="1">
    <location>
        <position position="1"/>
    </location>
</feature>
<dbReference type="Proteomes" id="UP001153555">
    <property type="component" value="Unassembled WGS sequence"/>
</dbReference>
<dbReference type="AlphaFoldDB" id="A0A9N7N7C7"/>
<organism evidence="1 2">
    <name type="scientific">Striga hermonthica</name>
    <name type="common">Purple witchweed</name>
    <name type="synonym">Buchnera hermonthica</name>
    <dbReference type="NCBI Taxonomy" id="68872"/>
    <lineage>
        <taxon>Eukaryota</taxon>
        <taxon>Viridiplantae</taxon>
        <taxon>Streptophyta</taxon>
        <taxon>Embryophyta</taxon>
        <taxon>Tracheophyta</taxon>
        <taxon>Spermatophyta</taxon>
        <taxon>Magnoliopsida</taxon>
        <taxon>eudicotyledons</taxon>
        <taxon>Gunneridae</taxon>
        <taxon>Pentapetalae</taxon>
        <taxon>asterids</taxon>
        <taxon>lamiids</taxon>
        <taxon>Lamiales</taxon>
        <taxon>Orobanchaceae</taxon>
        <taxon>Buchnereae</taxon>
        <taxon>Striga</taxon>
    </lineage>
</organism>
<evidence type="ECO:0000313" key="1">
    <source>
        <dbReference type="EMBL" id="CAA0824698.1"/>
    </source>
</evidence>
<evidence type="ECO:0000313" key="2">
    <source>
        <dbReference type="Proteomes" id="UP001153555"/>
    </source>
</evidence>
<gene>
    <name evidence="1" type="ORF">SHERM_21603</name>
</gene>
<dbReference type="EMBL" id="CACSLK010024787">
    <property type="protein sequence ID" value="CAA0824698.1"/>
    <property type="molecule type" value="Genomic_DNA"/>
</dbReference>
<reference evidence="1" key="1">
    <citation type="submission" date="2019-12" db="EMBL/GenBank/DDBJ databases">
        <authorList>
            <person name="Scholes J."/>
        </authorList>
    </citation>
    <scope>NUCLEOTIDE SEQUENCE</scope>
</reference>
<name>A0A9N7N7C7_STRHE</name>
<comment type="caution">
    <text evidence="1">The sequence shown here is derived from an EMBL/GenBank/DDBJ whole genome shotgun (WGS) entry which is preliminary data.</text>
</comment>